<accession>A0A2M7EA76</accession>
<proteinExistence type="predicted"/>
<protein>
    <submittedName>
        <fullName evidence="1">Uncharacterized protein</fullName>
    </submittedName>
</protein>
<evidence type="ECO:0000313" key="2">
    <source>
        <dbReference type="Proteomes" id="UP000228886"/>
    </source>
</evidence>
<reference evidence="2" key="1">
    <citation type="submission" date="2017-09" db="EMBL/GenBank/DDBJ databases">
        <title>Depth-based differentiation of microbial function through sediment-hosted aquifers and enrichment of novel symbionts in the deep terrestrial subsurface.</title>
        <authorList>
            <person name="Probst A.J."/>
            <person name="Ladd B."/>
            <person name="Jarett J.K."/>
            <person name="Geller-Mcgrath D.E."/>
            <person name="Sieber C.M.K."/>
            <person name="Emerson J.B."/>
            <person name="Anantharaman K."/>
            <person name="Thomas B.C."/>
            <person name="Malmstrom R."/>
            <person name="Stieglmeier M."/>
            <person name="Klingl A."/>
            <person name="Woyke T."/>
            <person name="Ryan C.M."/>
            <person name="Banfield J.F."/>
        </authorList>
    </citation>
    <scope>NUCLEOTIDE SEQUENCE [LARGE SCALE GENOMIC DNA]</scope>
</reference>
<name>A0A2M7EA76_9BACT</name>
<dbReference type="AlphaFoldDB" id="A0A2M7EA76"/>
<organism evidence="1 2">
    <name type="scientific">bacterium (Candidatus Ratteibacteria) CG01_land_8_20_14_3_00_40_19</name>
    <dbReference type="NCBI Taxonomy" id="2014290"/>
    <lineage>
        <taxon>Bacteria</taxon>
        <taxon>Candidatus Ratteibacteria</taxon>
    </lineage>
</organism>
<sequence length="74" mass="8730">MTTHISAKTITLPKEALREKEGVVVLPLKKWREIEEELEDLEMYRSEGLAKEIAKRRSEKKTVPLEKLLKKYHI</sequence>
<dbReference type="EMBL" id="PETL01000056">
    <property type="protein sequence ID" value="PIV64646.1"/>
    <property type="molecule type" value="Genomic_DNA"/>
</dbReference>
<gene>
    <name evidence="1" type="ORF">COS11_01120</name>
</gene>
<evidence type="ECO:0000313" key="1">
    <source>
        <dbReference type="EMBL" id="PIV64646.1"/>
    </source>
</evidence>
<comment type="caution">
    <text evidence="1">The sequence shown here is derived from an EMBL/GenBank/DDBJ whole genome shotgun (WGS) entry which is preliminary data.</text>
</comment>
<dbReference type="Proteomes" id="UP000228886">
    <property type="component" value="Unassembled WGS sequence"/>
</dbReference>